<keyword evidence="5" id="KW-0694">RNA-binding</keyword>
<dbReference type="SMART" id="SM00651">
    <property type="entry name" value="Sm"/>
    <property type="match status" value="1"/>
</dbReference>
<reference evidence="10 11" key="1">
    <citation type="submission" date="2013-11" db="EMBL/GenBank/DDBJ databases">
        <title>The Damaraland mole rat (Fukomys damarensis) genome and evolution of African mole rats.</title>
        <authorList>
            <person name="Gladyshev V.N."/>
            <person name="Fang X."/>
        </authorList>
    </citation>
    <scope>NUCLEOTIDE SEQUENCE [LARGE SCALE GENOMIC DNA]</scope>
    <source>
        <tissue evidence="10">Liver</tissue>
    </source>
</reference>
<sequence>MTRPRAPPPCTTKPTKAGVGSLLWDVVVELKNDLSICGTLHSVDQNLSIKLTSVSQTLSSTLRLLVKNCFISGSVVIYVQLPADEADMQLL</sequence>
<keyword evidence="8" id="KW-0687">Ribonucleoprotein</keyword>
<dbReference type="SUPFAM" id="SSF50182">
    <property type="entry name" value="Sm-like ribonucleoproteins"/>
    <property type="match status" value="1"/>
</dbReference>
<evidence type="ECO:0000259" key="9">
    <source>
        <dbReference type="SMART" id="SM00651"/>
    </source>
</evidence>
<evidence type="ECO:0000256" key="6">
    <source>
        <dbReference type="ARBA" id="ARBA00023187"/>
    </source>
</evidence>
<dbReference type="GO" id="GO:1990726">
    <property type="term" value="C:Lsm1-7-Pat1 complex"/>
    <property type="evidence" value="ECO:0007669"/>
    <property type="project" value="TreeGrafter"/>
</dbReference>
<proteinExistence type="inferred from homology"/>
<dbReference type="PANTHER" id="PTHR13829">
    <property type="entry name" value="SNRNP CORE PROTEIN FAMILY MEMBER"/>
    <property type="match status" value="1"/>
</dbReference>
<evidence type="ECO:0000256" key="8">
    <source>
        <dbReference type="ARBA" id="ARBA00023274"/>
    </source>
</evidence>
<evidence type="ECO:0000256" key="5">
    <source>
        <dbReference type="ARBA" id="ARBA00022884"/>
    </source>
</evidence>
<keyword evidence="6" id="KW-0508">mRNA splicing</keyword>
<keyword evidence="4" id="KW-0747">Spliceosome</keyword>
<dbReference type="GO" id="GO:0000932">
    <property type="term" value="C:P-body"/>
    <property type="evidence" value="ECO:0007669"/>
    <property type="project" value="TreeGrafter"/>
</dbReference>
<dbReference type="Pfam" id="PF01423">
    <property type="entry name" value="LSM"/>
    <property type="match status" value="1"/>
</dbReference>
<dbReference type="Gene3D" id="2.30.30.100">
    <property type="match status" value="1"/>
</dbReference>
<accession>A0A091CPH1</accession>
<dbReference type="GO" id="GO:0071013">
    <property type="term" value="C:catalytic step 2 spliceosome"/>
    <property type="evidence" value="ECO:0007669"/>
    <property type="project" value="TreeGrafter"/>
</dbReference>
<organism evidence="10 11">
    <name type="scientific">Fukomys damarensis</name>
    <name type="common">Damaraland mole rat</name>
    <name type="synonym">Cryptomys damarensis</name>
    <dbReference type="NCBI Taxonomy" id="885580"/>
    <lineage>
        <taxon>Eukaryota</taxon>
        <taxon>Metazoa</taxon>
        <taxon>Chordata</taxon>
        <taxon>Craniata</taxon>
        <taxon>Vertebrata</taxon>
        <taxon>Euteleostomi</taxon>
        <taxon>Mammalia</taxon>
        <taxon>Eutheria</taxon>
        <taxon>Euarchontoglires</taxon>
        <taxon>Glires</taxon>
        <taxon>Rodentia</taxon>
        <taxon>Hystricomorpha</taxon>
        <taxon>Bathyergidae</taxon>
        <taxon>Fukomys</taxon>
    </lineage>
</organism>
<protein>
    <submittedName>
        <fullName evidence="10">U6 snRNA-associated Sm-like protein LSm2</fullName>
    </submittedName>
</protein>
<comment type="similarity">
    <text evidence="2">Belongs to the snRNP Sm proteins family.</text>
</comment>
<dbReference type="InterPro" id="IPR010920">
    <property type="entry name" value="LSM_dom_sf"/>
</dbReference>
<dbReference type="GO" id="GO:0003723">
    <property type="term" value="F:RNA binding"/>
    <property type="evidence" value="ECO:0007669"/>
    <property type="project" value="UniProtKB-KW"/>
</dbReference>
<dbReference type="InterPro" id="IPR016654">
    <property type="entry name" value="U6_snRNA_Lsm2"/>
</dbReference>
<feature type="domain" description="Sm" evidence="9">
    <location>
        <begin position="17"/>
        <end position="81"/>
    </location>
</feature>
<dbReference type="InterPro" id="IPR001163">
    <property type="entry name" value="Sm_dom_euk/arc"/>
</dbReference>
<comment type="subcellular location">
    <subcellularLocation>
        <location evidence="1">Nucleus</location>
    </subcellularLocation>
</comment>
<evidence type="ECO:0000313" key="10">
    <source>
        <dbReference type="EMBL" id="KFO19957.1"/>
    </source>
</evidence>
<keyword evidence="11" id="KW-1185">Reference proteome</keyword>
<dbReference type="GO" id="GO:0046540">
    <property type="term" value="C:U4/U6 x U5 tri-snRNP complex"/>
    <property type="evidence" value="ECO:0007669"/>
    <property type="project" value="TreeGrafter"/>
</dbReference>
<name>A0A091CPH1_FUKDA</name>
<evidence type="ECO:0000256" key="1">
    <source>
        <dbReference type="ARBA" id="ARBA00004123"/>
    </source>
</evidence>
<evidence type="ECO:0000256" key="3">
    <source>
        <dbReference type="ARBA" id="ARBA00022664"/>
    </source>
</evidence>
<dbReference type="GO" id="GO:0071011">
    <property type="term" value="C:precatalytic spliceosome"/>
    <property type="evidence" value="ECO:0007669"/>
    <property type="project" value="TreeGrafter"/>
</dbReference>
<dbReference type="EMBL" id="KN124866">
    <property type="protein sequence ID" value="KFO19957.1"/>
    <property type="molecule type" value="Genomic_DNA"/>
</dbReference>
<evidence type="ECO:0000313" key="11">
    <source>
        <dbReference type="Proteomes" id="UP000028990"/>
    </source>
</evidence>
<gene>
    <name evidence="10" type="ORF">H920_18584</name>
</gene>
<evidence type="ECO:0000256" key="2">
    <source>
        <dbReference type="ARBA" id="ARBA00006850"/>
    </source>
</evidence>
<evidence type="ECO:0000256" key="4">
    <source>
        <dbReference type="ARBA" id="ARBA00022728"/>
    </source>
</evidence>
<keyword evidence="3" id="KW-0507">mRNA processing</keyword>
<dbReference type="GO" id="GO:0005688">
    <property type="term" value="C:U6 snRNP"/>
    <property type="evidence" value="ECO:0007669"/>
    <property type="project" value="TreeGrafter"/>
</dbReference>
<evidence type="ECO:0000256" key="7">
    <source>
        <dbReference type="ARBA" id="ARBA00023242"/>
    </source>
</evidence>
<dbReference type="AlphaFoldDB" id="A0A091CPH1"/>
<keyword evidence="7" id="KW-0539">Nucleus</keyword>
<dbReference type="PANTHER" id="PTHR13829:SF2">
    <property type="entry name" value="U6 SNRNA-ASSOCIATED SM-LIKE PROTEIN LSM2"/>
    <property type="match status" value="1"/>
</dbReference>
<dbReference type="Proteomes" id="UP000028990">
    <property type="component" value="Unassembled WGS sequence"/>
</dbReference>
<dbReference type="GO" id="GO:0000398">
    <property type="term" value="P:mRNA splicing, via spliceosome"/>
    <property type="evidence" value="ECO:0007669"/>
    <property type="project" value="TreeGrafter"/>
</dbReference>